<dbReference type="InterPro" id="IPR039158">
    <property type="entry name" value="SLC25A46"/>
</dbReference>
<dbReference type="EMBL" id="JAKKPZ010000024">
    <property type="protein sequence ID" value="KAI1710805.1"/>
    <property type="molecule type" value="Genomic_DNA"/>
</dbReference>
<dbReference type="Proteomes" id="UP001201812">
    <property type="component" value="Unassembled WGS sequence"/>
</dbReference>
<sequence>MSRSTDDPISVVGFGISSFANRVLIGHPCTVLRRQAQVHEYARTAHLLPFNLVPVVGQLVKKDVSCL</sequence>
<evidence type="ECO:0000256" key="5">
    <source>
        <dbReference type="ARBA" id="ARBA00023128"/>
    </source>
</evidence>
<keyword evidence="4" id="KW-0472">Membrane</keyword>
<evidence type="ECO:0000256" key="2">
    <source>
        <dbReference type="ARBA" id="ARBA00022448"/>
    </source>
</evidence>
<dbReference type="GO" id="GO:0005741">
    <property type="term" value="C:mitochondrial outer membrane"/>
    <property type="evidence" value="ECO:0007669"/>
    <property type="project" value="InterPro"/>
</dbReference>
<keyword evidence="7" id="KW-1185">Reference proteome</keyword>
<keyword evidence="2" id="KW-0813">Transport</keyword>
<accession>A0AAD4N2N4</accession>
<evidence type="ECO:0000256" key="3">
    <source>
        <dbReference type="ARBA" id="ARBA00022737"/>
    </source>
</evidence>
<keyword evidence="4" id="KW-0812">Transmembrane</keyword>
<evidence type="ECO:0000313" key="6">
    <source>
        <dbReference type="EMBL" id="KAI1710805.1"/>
    </source>
</evidence>
<comment type="caution">
    <text evidence="6">The sequence shown here is derived from an EMBL/GenBank/DDBJ whole genome shotgun (WGS) entry which is preliminary data.</text>
</comment>
<keyword evidence="5" id="KW-0496">Mitochondrion</keyword>
<dbReference type="AlphaFoldDB" id="A0AAD4N2N4"/>
<reference evidence="6" key="1">
    <citation type="submission" date="2022-01" db="EMBL/GenBank/DDBJ databases">
        <title>Genome Sequence Resource for Two Populations of Ditylenchus destructor, the Migratory Endoparasitic Phytonematode.</title>
        <authorList>
            <person name="Zhang H."/>
            <person name="Lin R."/>
            <person name="Xie B."/>
        </authorList>
    </citation>
    <scope>NUCLEOTIDE SEQUENCE</scope>
    <source>
        <strain evidence="6">BazhouSP</strain>
    </source>
</reference>
<keyword evidence="3" id="KW-0677">Repeat</keyword>
<protein>
    <submittedName>
        <fullName evidence="6">SLC (SoLute Carrier) like protein</fullName>
    </submittedName>
</protein>
<organism evidence="6 7">
    <name type="scientific">Ditylenchus destructor</name>
    <dbReference type="NCBI Taxonomy" id="166010"/>
    <lineage>
        <taxon>Eukaryota</taxon>
        <taxon>Metazoa</taxon>
        <taxon>Ecdysozoa</taxon>
        <taxon>Nematoda</taxon>
        <taxon>Chromadorea</taxon>
        <taxon>Rhabditida</taxon>
        <taxon>Tylenchina</taxon>
        <taxon>Tylenchomorpha</taxon>
        <taxon>Sphaerularioidea</taxon>
        <taxon>Anguinidae</taxon>
        <taxon>Anguininae</taxon>
        <taxon>Ditylenchus</taxon>
    </lineage>
</organism>
<dbReference type="PANTHER" id="PTHR21252">
    <property type="entry name" value="TB1 PROTEIN-RELATED"/>
    <property type="match status" value="1"/>
</dbReference>
<evidence type="ECO:0000256" key="1">
    <source>
        <dbReference type="ARBA" id="ARBA00004225"/>
    </source>
</evidence>
<evidence type="ECO:0000256" key="4">
    <source>
        <dbReference type="ARBA" id="ARBA00022989"/>
    </source>
</evidence>
<dbReference type="GO" id="GO:0090149">
    <property type="term" value="P:mitochondrial membrane fission"/>
    <property type="evidence" value="ECO:0007669"/>
    <property type="project" value="InterPro"/>
</dbReference>
<name>A0AAD4N2N4_9BILA</name>
<evidence type="ECO:0000313" key="7">
    <source>
        <dbReference type="Proteomes" id="UP001201812"/>
    </source>
</evidence>
<gene>
    <name evidence="6" type="ORF">DdX_10504</name>
</gene>
<dbReference type="PANTHER" id="PTHR21252:SF2">
    <property type="entry name" value="MITOCHONDRIAL OUTER MEMBRANE PROTEIN SLC25A46"/>
    <property type="match status" value="1"/>
</dbReference>
<keyword evidence="4" id="KW-1133">Transmembrane helix</keyword>
<comment type="subcellular location">
    <subcellularLocation>
        <location evidence="1">Mitochondrion membrane</location>
        <topology evidence="1">Multi-pass membrane protein</topology>
    </subcellularLocation>
</comment>
<proteinExistence type="predicted"/>